<dbReference type="SUPFAM" id="SSF49265">
    <property type="entry name" value="Fibronectin type III"/>
    <property type="match status" value="2"/>
</dbReference>
<feature type="compositionally biased region" description="Pro residues" evidence="13">
    <location>
        <begin position="2467"/>
        <end position="2485"/>
    </location>
</feature>
<dbReference type="InterPro" id="IPR017853">
    <property type="entry name" value="GH"/>
</dbReference>
<keyword evidence="9 12" id="KW-0326">Glycosidase</keyword>
<dbReference type="GO" id="GO:0016787">
    <property type="term" value="F:hydrolase activity"/>
    <property type="evidence" value="ECO:0007669"/>
    <property type="project" value="UniProtKB-KW"/>
</dbReference>
<evidence type="ECO:0000256" key="5">
    <source>
        <dbReference type="ARBA" id="ARBA00022729"/>
    </source>
</evidence>
<dbReference type="SMART" id="SM00633">
    <property type="entry name" value="Glyco_10"/>
    <property type="match status" value="1"/>
</dbReference>
<dbReference type="InterPro" id="IPR001000">
    <property type="entry name" value="GH10_dom"/>
</dbReference>
<dbReference type="InterPro" id="IPR003961">
    <property type="entry name" value="FN3_dom"/>
</dbReference>
<dbReference type="SUPFAM" id="SSF49344">
    <property type="entry name" value="CBD9-like"/>
    <property type="match status" value="1"/>
</dbReference>
<evidence type="ECO:0000256" key="12">
    <source>
        <dbReference type="RuleBase" id="RU361174"/>
    </source>
</evidence>
<evidence type="ECO:0000256" key="4">
    <source>
        <dbReference type="ARBA" id="ARBA00022651"/>
    </source>
</evidence>
<dbReference type="PANTHER" id="PTHR31490:SF90">
    <property type="entry name" value="ENDO-1,4-BETA-XYLANASE A"/>
    <property type="match status" value="1"/>
</dbReference>
<dbReference type="PROSITE" id="PS00591">
    <property type="entry name" value="GH10_1"/>
    <property type="match status" value="1"/>
</dbReference>
<protein>
    <recommendedName>
        <fullName evidence="12">Beta-xylanase</fullName>
        <ecNumber evidence="12">3.2.1.8</ecNumber>
    </recommendedName>
</protein>
<dbReference type="RefSeq" id="WP_209875739.1">
    <property type="nucleotide sequence ID" value="NZ_JAGGLV010000012.1"/>
</dbReference>
<evidence type="ECO:0000256" key="14">
    <source>
        <dbReference type="SAM" id="SignalP"/>
    </source>
</evidence>
<feature type="chain" id="PRO_5045323880" description="Beta-xylanase" evidence="14">
    <location>
        <begin position="35"/>
        <end position="2704"/>
    </location>
</feature>
<dbReference type="InterPro" id="IPR044846">
    <property type="entry name" value="GH10"/>
</dbReference>
<dbReference type="PROSITE" id="PS51760">
    <property type="entry name" value="GH10_2"/>
    <property type="match status" value="1"/>
</dbReference>
<evidence type="ECO:0000256" key="7">
    <source>
        <dbReference type="ARBA" id="ARBA00022801"/>
    </source>
</evidence>
<dbReference type="InterPro" id="IPR036116">
    <property type="entry name" value="FN3_sf"/>
</dbReference>
<keyword evidence="5 14" id="KW-0732">Signal</keyword>
<keyword evidence="8 12" id="KW-0119">Carbohydrate metabolism</keyword>
<feature type="domain" description="GH10" evidence="17">
    <location>
        <begin position="1595"/>
        <end position="1942"/>
    </location>
</feature>
<evidence type="ECO:0000256" key="10">
    <source>
        <dbReference type="ARBA" id="ARBA00023326"/>
    </source>
</evidence>
<feature type="signal peptide" evidence="14">
    <location>
        <begin position="1"/>
        <end position="34"/>
    </location>
</feature>
<evidence type="ECO:0000256" key="8">
    <source>
        <dbReference type="ARBA" id="ARBA00023277"/>
    </source>
</evidence>
<dbReference type="PRINTS" id="PR00134">
    <property type="entry name" value="GLHYDRLASE10"/>
</dbReference>
<evidence type="ECO:0000313" key="18">
    <source>
        <dbReference type="EMBL" id="MBP2113619.1"/>
    </source>
</evidence>
<dbReference type="SMART" id="SM00060">
    <property type="entry name" value="FN3"/>
    <property type="match status" value="3"/>
</dbReference>
<feature type="domain" description="SLH" evidence="16">
    <location>
        <begin position="2650"/>
        <end position="2704"/>
    </location>
</feature>
<dbReference type="SUPFAM" id="SSF51445">
    <property type="entry name" value="(Trans)glycosidases"/>
    <property type="match status" value="2"/>
</dbReference>
<proteinExistence type="inferred from homology"/>
<dbReference type="Pfam" id="PF06452">
    <property type="entry name" value="CBM9_1"/>
    <property type="match status" value="1"/>
</dbReference>
<dbReference type="PANTHER" id="PTHR31490">
    <property type="entry name" value="GLYCOSYL HYDROLASE"/>
    <property type="match status" value="1"/>
</dbReference>
<feature type="domain" description="Fibronectin type-III" evidence="15">
    <location>
        <begin position="2374"/>
        <end position="2461"/>
    </location>
</feature>
<comment type="similarity">
    <text evidence="3 12">Belongs to the glycosyl hydrolase 10 (cellulase F) family.</text>
</comment>
<comment type="pathway">
    <text evidence="2">Glycan degradation; xylan degradation.</text>
</comment>
<evidence type="ECO:0000259" key="17">
    <source>
        <dbReference type="PROSITE" id="PS51760"/>
    </source>
</evidence>
<sequence>MSKKIRRKALSVSMAGVLLLSVITPMPFSNPLQAAPAAAMQAAIAPAQVTADWYKSYQTMDGVGAAYAYTDSVHMLQLASAGHQDTVRHLLDLTFSEQKGTGHDIVRVIIGDNGGLTTSGATAASPGFNPLTSLLADVNNPGFDIEGNAIPMRGTAGQYGYKIEAENRYYDGNTDSIWPVEPEHAPGTLVPVQDFVWDYPSWNQPIGNDDGGPTNLLSKPGEQPVVIKNSPRTRKELFDIDQVWTMRQAQQYGVKQFYACTWTVPYWMSQSNTNSPSKIVRGDIATIGGKPVKIYYQAYADYLVNYIRGMWEQYGIPVTHINPFNEVDLAGGSAAYVTELINGYIGPALKKSMQPGGDLYDIKNPEGKLIDFIPQLAAVDGTNLGASLSRGGEVFSQTDPDNALDKNPYLDVFTTHLYGTVGIGTDENKLYHTGDFSKNPLDYTKDGSKYPEYLTKYKLWQAEFMNQDTGDGSAGAYTQRYGNQNINDAVRWSNLMTNMFTSNPGFTGFVWWSMWDSNGADGSDLIRFVTTNSQQEPGRISTLTGEYRLFKRFYSYGHFSRFMNPGDVRFEVTRVPAPDLNVVGFKNPATGDFSMTVSSANNDDSVQQLEFNLKDFPAGTDSVTVFRTSGSENQKKLGTIPVSGGKFVIDIPSASVVTVVPSKGTFATYQGLDGERDIFSTLEAEGNDNRVPGDSAGQADRANEAVTLGAGGYLAYNNVNFADGSANGGVVRRHLLYLTAQTKSAQGGKLAAYVLPVGTPAGSSADILSQGTQVAEIPVPANDSYGKFQDMVDTGDLSAYGHKDLYIVAEPNGTTGTITVDRFLFGAGDSDWSTAANNSTVSIPGNLLLNGDFDTATASNTDNWSAGRYNKGTFEPAAAGPVLTADTIQSYSGLSRYLKNSSTSKVAGSGKLAGRIDAAEQYDGMWQDVTGKLNKGESYNFKGYFLSMMSRPDSYDVAAEHPGDVEAALVYYDGNGNQLGMTPINGRDMPEPYAAREAGDPAYWAGGKFIGRILEGGPLSLSSFQPVDVKVADWHETPNQPFTYEEPAGTAKVVLAVYAKDANILYADQMSLTPEAVVSHNLFIDGVQPSDFDEAKHEYKYTVTGNAIPKVTAVTSDPAELVSISQADSAQGTAVVRFVKGEQIKTYKIFFSTNEVIDFAAGLPAGWEVINPADPQTALGYSAEGAAIQTLKSDTDYPGSHNMLQLPGSAEGNWMLTAKLTVDKPLNDSSVGENSQVGLGISRITNGEFYRINARKVSANIKVNNSGLIGTQPFTNNTNQTNLSGTNYFLRIVKEGNVVQGYFSTNSGSSWTTMGTPSTYTPEFFKAAKVQLYGTNTSAVTDFKVTFSGVTLVKTMGETGEITADQQAVEEAAALIGNRITVPNAVEGEDNTKLMAKAQAILDGNEALKQLGVKTAITLQGGGFTLTVTKGSVSIKVSPFTVAAGMKAVRDFEDGTVQGFQPKGSAGVKLEVTKEANHTTGGAYALKVTGRAANPDGPAVQVKDAVTIGNEYKATVWVKLISPASAQLKLTAQVDAATPYYVSLATQTLSAGGDWVKLEGTYRYLHDDVTLYVESPNSTTASYYIDDFSFTDTGLESILPLQEVYKNDFLLGNIPGTNDLNPGNGQNAFFNYHFNAVTFENEMKPDALQKTKGAFTFNKSDDMVAKSRAMGAEVHGHVLVWHSQTPAWFTQQVDASGNAVKDGAGNPVYLSRGEALANMRTHIRTVMEHYKDSVISWDVVNEAMQDGPPAVTDWKDALRKSPWYYSVGPDFVEQAFLAAREVLDEHPSWNIKLYYNDFNDDFPEKRDAIYDMVKEINDRYALAHPGKLLVDGIGLQSHYDMRTKPANVEAAIEKYASLGVELSISELDVLAGMNYSLSAEWAEKQANLYAQLFQIYKKHADVIARVTLWGYADSASWRAGQNPLPFISSLAPKPAYYAILDPEKYLAGHPLYVTPETKSSTALYGTPDIDGSIDDLWANAPEIRIDNHLMATAETTGTARTLWDEENLYVLFQVKDTQLSKASTDKTKQDSVEAYVDEDRINAWPYREDDGQYRVNYAGEQSFKFLSNSTPAVSPGFESAAVTEGTAYTVEMKIPFRTLRPENGTQIRFDAQVNNATGSNLIGVATWNDLLGRAAKSTEVFGNLTLSGKGDAAPPVWAEGSKLEATGITPTGVTLSWPAAMDNRGVTGYRIYNGIDSEPVLVTGIEPVETATGAVYRYEVAGLLPNTSYTFKVEAGDAAGNWSKDGPYVIVTTLRGEDITPPVWAEGSTLAASGITSSGLTLTWSATATDDSGIYGYRITNGTGDKPITVTDSVYTETVTGAVYSHQVTGLQPGMQYTFKVEAGDTGGNWSEGGPSVSAMTLSATDTTPPVWMEGSKLEASRITASGLTLTWTRAADDTGVNGYKVYRGAEEIAALSGTELRYEVTGLAAGTEYHFSVQAGDEAGNWSKNGPALSVTTLKDSGGPSEPTPTPTTRPTPTPTPVPTSVPTSTATPTPTPTSTPGATGTPAASQTPAPTQTPVPSSPFKDVGAKYSWASEAIDTLYSLGIIQGTSVGTFSPEKNITRADFVLLVVRTLGLEAESGSGFADVSQGAYYYEALSIAKQLGIINGTDGSNFNPKGEISRQDMMVIAARALKVVNKLTVSGSAGDLVGYTDRMKVAKYAIDSVAALVQEGIVRGDGKSLHPTGTATRAEAAVMIFRILQK</sequence>
<dbReference type="InterPro" id="IPR003305">
    <property type="entry name" value="CenC_carb-bd"/>
</dbReference>
<dbReference type="Gene3D" id="2.60.120.260">
    <property type="entry name" value="Galactose-binding domain-like"/>
    <property type="match status" value="3"/>
</dbReference>
<dbReference type="Gene3D" id="2.60.40.1180">
    <property type="entry name" value="Golgi alpha-mannosidase II"/>
    <property type="match status" value="1"/>
</dbReference>
<feature type="domain" description="SLH" evidence="16">
    <location>
        <begin position="2587"/>
        <end position="2645"/>
    </location>
</feature>
<dbReference type="PROSITE" id="PS51272">
    <property type="entry name" value="SLH"/>
    <property type="match status" value="3"/>
</dbReference>
<feature type="domain" description="Fibronectin type-III" evidence="15">
    <location>
        <begin position="2159"/>
        <end position="2256"/>
    </location>
</feature>
<dbReference type="EC" id="3.2.1.8" evidence="12"/>
<dbReference type="SUPFAM" id="SSF49785">
    <property type="entry name" value="Galactose-binding domain-like"/>
    <property type="match status" value="1"/>
</dbReference>
<keyword evidence="6" id="KW-0677">Repeat</keyword>
<dbReference type="CDD" id="cd00063">
    <property type="entry name" value="FN3"/>
    <property type="match status" value="3"/>
</dbReference>
<evidence type="ECO:0000313" key="19">
    <source>
        <dbReference type="Proteomes" id="UP000773462"/>
    </source>
</evidence>
<evidence type="ECO:0000256" key="9">
    <source>
        <dbReference type="ARBA" id="ARBA00023295"/>
    </source>
</evidence>
<evidence type="ECO:0000256" key="1">
    <source>
        <dbReference type="ARBA" id="ARBA00000681"/>
    </source>
</evidence>
<dbReference type="InterPro" id="IPR008979">
    <property type="entry name" value="Galactose-bd-like_sf"/>
</dbReference>
<keyword evidence="19" id="KW-1185">Reference proteome</keyword>
<dbReference type="EMBL" id="JAGGLV010000012">
    <property type="protein sequence ID" value="MBP2113619.1"/>
    <property type="molecule type" value="Genomic_DNA"/>
</dbReference>
<comment type="catalytic activity">
    <reaction evidence="1 12">
        <text>Endohydrolysis of (1-&gt;4)-beta-D-xylosidic linkages in xylans.</text>
        <dbReference type="EC" id="3.2.1.8"/>
    </reaction>
</comment>
<dbReference type="Pfam" id="PF00395">
    <property type="entry name" value="SLH"/>
    <property type="match status" value="3"/>
</dbReference>
<feature type="compositionally biased region" description="Low complexity" evidence="13">
    <location>
        <begin position="2486"/>
        <end position="2516"/>
    </location>
</feature>
<evidence type="ECO:0000259" key="16">
    <source>
        <dbReference type="PROSITE" id="PS51272"/>
    </source>
</evidence>
<evidence type="ECO:0000256" key="3">
    <source>
        <dbReference type="ARBA" id="ARBA00007495"/>
    </source>
</evidence>
<reference evidence="18 19" key="1">
    <citation type="submission" date="2021-03" db="EMBL/GenBank/DDBJ databases">
        <title>Genomic Encyclopedia of Type Strains, Phase IV (KMG-IV): sequencing the most valuable type-strain genomes for metagenomic binning, comparative biology and taxonomic classification.</title>
        <authorList>
            <person name="Goeker M."/>
        </authorList>
    </citation>
    <scope>NUCLEOTIDE SEQUENCE [LARGE SCALE GENOMIC DNA]</scope>
    <source>
        <strain evidence="18 19">DSM 101953</strain>
    </source>
</reference>
<keyword evidence="7 12" id="KW-0378">Hydrolase</keyword>
<dbReference type="InterPro" id="IPR031158">
    <property type="entry name" value="GH10_AS"/>
</dbReference>
<evidence type="ECO:0000256" key="13">
    <source>
        <dbReference type="SAM" id="MobiDB-lite"/>
    </source>
</evidence>
<dbReference type="Pfam" id="PF02018">
    <property type="entry name" value="CBM_4_9"/>
    <property type="match status" value="1"/>
</dbReference>
<feature type="active site" description="Nucleophile" evidence="11">
    <location>
        <position position="1866"/>
    </location>
</feature>
<gene>
    <name evidence="18" type="ORF">J2Z70_003780</name>
</gene>
<comment type="caution">
    <text evidence="18">The sequence shown here is derived from an EMBL/GenBank/DDBJ whole genome shotgun (WGS) entry which is preliminary data.</text>
</comment>
<evidence type="ECO:0000256" key="11">
    <source>
        <dbReference type="PROSITE-ProRule" id="PRU10061"/>
    </source>
</evidence>
<dbReference type="PROSITE" id="PS50853">
    <property type="entry name" value="FN3"/>
    <property type="match status" value="3"/>
</dbReference>
<evidence type="ECO:0000259" key="15">
    <source>
        <dbReference type="PROSITE" id="PS50853"/>
    </source>
</evidence>
<dbReference type="InterPro" id="IPR001119">
    <property type="entry name" value="SLH_dom"/>
</dbReference>
<keyword evidence="4" id="KW-0858">Xylan degradation</keyword>
<dbReference type="InterPro" id="IPR010502">
    <property type="entry name" value="Carb-bd_dom_fam9"/>
</dbReference>
<feature type="domain" description="SLH" evidence="16">
    <location>
        <begin position="2523"/>
        <end position="2586"/>
    </location>
</feature>
<name>A0ABS4NW11_9BACL</name>
<dbReference type="Gene3D" id="2.60.40.10">
    <property type="entry name" value="Immunoglobulins"/>
    <property type="match status" value="3"/>
</dbReference>
<dbReference type="Gene3D" id="3.20.20.80">
    <property type="entry name" value="Glycosidases"/>
    <property type="match status" value="2"/>
</dbReference>
<feature type="domain" description="Fibronectin type-III" evidence="15">
    <location>
        <begin position="2266"/>
        <end position="2370"/>
    </location>
</feature>
<dbReference type="Pfam" id="PF00331">
    <property type="entry name" value="Glyco_hydro_10"/>
    <property type="match status" value="1"/>
</dbReference>
<dbReference type="Pfam" id="PF00041">
    <property type="entry name" value="fn3"/>
    <property type="match status" value="3"/>
</dbReference>
<feature type="region of interest" description="Disordered" evidence="13">
    <location>
        <begin position="2442"/>
        <end position="2525"/>
    </location>
</feature>
<evidence type="ECO:0000256" key="2">
    <source>
        <dbReference type="ARBA" id="ARBA00004851"/>
    </source>
</evidence>
<dbReference type="Gene3D" id="2.60.40.1190">
    <property type="match status" value="1"/>
</dbReference>
<accession>A0ABS4NW11</accession>
<dbReference type="InterPro" id="IPR013780">
    <property type="entry name" value="Glyco_hydro_b"/>
</dbReference>
<organism evidence="18 19">
    <name type="scientific">Paenibacillus silagei</name>
    <dbReference type="NCBI Taxonomy" id="1670801"/>
    <lineage>
        <taxon>Bacteria</taxon>
        <taxon>Bacillati</taxon>
        <taxon>Bacillota</taxon>
        <taxon>Bacilli</taxon>
        <taxon>Bacillales</taxon>
        <taxon>Paenibacillaceae</taxon>
        <taxon>Paenibacillus</taxon>
    </lineage>
</organism>
<evidence type="ECO:0000256" key="6">
    <source>
        <dbReference type="ARBA" id="ARBA00022737"/>
    </source>
</evidence>
<keyword evidence="10 12" id="KW-0624">Polysaccharide degradation</keyword>
<dbReference type="InterPro" id="IPR013783">
    <property type="entry name" value="Ig-like_fold"/>
</dbReference>
<dbReference type="Proteomes" id="UP000773462">
    <property type="component" value="Unassembled WGS sequence"/>
</dbReference>
<dbReference type="SUPFAM" id="SSF51011">
    <property type="entry name" value="Glycosyl hydrolase domain"/>
    <property type="match status" value="1"/>
</dbReference>